<evidence type="ECO:0000259" key="8">
    <source>
        <dbReference type="Pfam" id="PF01261"/>
    </source>
</evidence>
<dbReference type="PROSITE" id="PS00731">
    <property type="entry name" value="AP_NUCLEASE_F2_3"/>
    <property type="match status" value="1"/>
</dbReference>
<dbReference type="GO" id="GO:0006284">
    <property type="term" value="P:base-excision repair"/>
    <property type="evidence" value="ECO:0007669"/>
    <property type="project" value="TreeGrafter"/>
</dbReference>
<dbReference type="EMBL" id="CP046640">
    <property type="protein sequence ID" value="QTL98404.1"/>
    <property type="molecule type" value="Genomic_DNA"/>
</dbReference>
<comment type="similarity">
    <text evidence="1 7">Belongs to the AP endonuclease 2 family.</text>
</comment>
<dbReference type="GO" id="GO:0008270">
    <property type="term" value="F:zinc ion binding"/>
    <property type="evidence" value="ECO:0007669"/>
    <property type="project" value="UniProtKB-UniRule"/>
</dbReference>
<protein>
    <recommendedName>
        <fullName evidence="7">Probable endonuclease 4</fullName>
        <ecNumber evidence="7">3.1.21.2</ecNumber>
    </recommendedName>
    <alternativeName>
        <fullName evidence="7">Endodeoxyribonuclease IV</fullName>
    </alternativeName>
    <alternativeName>
        <fullName evidence="7">Endonuclease IV</fullName>
    </alternativeName>
</protein>
<evidence type="ECO:0000256" key="7">
    <source>
        <dbReference type="HAMAP-Rule" id="MF_00152"/>
    </source>
</evidence>
<evidence type="ECO:0000256" key="6">
    <source>
        <dbReference type="ARBA" id="ARBA00023204"/>
    </source>
</evidence>
<name>A0A8A7KJW3_9FIRM</name>
<keyword evidence="6 7" id="KW-0234">DNA repair</keyword>
<dbReference type="FunFam" id="3.20.20.150:FF:000001">
    <property type="entry name" value="Probable endonuclease 4"/>
    <property type="match status" value="1"/>
</dbReference>
<evidence type="ECO:0000256" key="1">
    <source>
        <dbReference type="ARBA" id="ARBA00005340"/>
    </source>
</evidence>
<keyword evidence="3 7" id="KW-0227">DNA damage</keyword>
<feature type="binding site" evidence="7">
    <location>
        <position position="176"/>
    </location>
    <ligand>
        <name>Zn(2+)</name>
        <dbReference type="ChEBI" id="CHEBI:29105"/>
        <label>2</label>
    </ligand>
</feature>
<feature type="binding site" evidence="7">
    <location>
        <position position="66"/>
    </location>
    <ligand>
        <name>Zn(2+)</name>
        <dbReference type="ChEBI" id="CHEBI:29105"/>
        <label>1</label>
    </ligand>
</feature>
<gene>
    <name evidence="7" type="primary">nfo</name>
    <name evidence="9" type="ORF">GM661_10695</name>
</gene>
<feature type="binding site" evidence="7">
    <location>
        <position position="226"/>
    </location>
    <ligand>
        <name>Zn(2+)</name>
        <dbReference type="ChEBI" id="CHEBI:29105"/>
        <label>3</label>
    </ligand>
</feature>
<dbReference type="HAMAP" id="MF_00152">
    <property type="entry name" value="Nfo"/>
    <property type="match status" value="1"/>
</dbReference>
<dbReference type="PROSITE" id="PS51432">
    <property type="entry name" value="AP_NUCLEASE_F2_4"/>
    <property type="match status" value="1"/>
</dbReference>
<keyword evidence="2 7" id="KW-0479">Metal-binding</keyword>
<organism evidence="9 10">
    <name type="scientific">Iocasia fonsfrigidae</name>
    <dbReference type="NCBI Taxonomy" id="2682810"/>
    <lineage>
        <taxon>Bacteria</taxon>
        <taxon>Bacillati</taxon>
        <taxon>Bacillota</taxon>
        <taxon>Clostridia</taxon>
        <taxon>Halanaerobiales</taxon>
        <taxon>Halanaerobiaceae</taxon>
        <taxon>Iocasia</taxon>
    </lineage>
</organism>
<dbReference type="InterPro" id="IPR018246">
    <property type="entry name" value="AP_endonuc_F2_Zn_BS"/>
</dbReference>
<keyword evidence="7" id="KW-0255">Endonuclease</keyword>
<feature type="binding site" evidence="7">
    <location>
        <position position="228"/>
    </location>
    <ligand>
        <name>Zn(2+)</name>
        <dbReference type="ChEBI" id="CHEBI:29105"/>
        <label>3</label>
    </ligand>
</feature>
<comment type="function">
    <text evidence="7">Endonuclease IV plays a role in DNA repair. It cleaves phosphodiester bonds at apurinic or apyrimidinic (AP) sites, generating a 3'-hydroxyl group and a 5'-terminal sugar phosphate.</text>
</comment>
<evidence type="ECO:0000313" key="9">
    <source>
        <dbReference type="EMBL" id="QTL98404.1"/>
    </source>
</evidence>
<dbReference type="InterPro" id="IPR013022">
    <property type="entry name" value="Xyl_isomerase-like_TIM-brl"/>
</dbReference>
<feature type="binding site" evidence="7">
    <location>
        <position position="179"/>
    </location>
    <ligand>
        <name>Zn(2+)</name>
        <dbReference type="ChEBI" id="CHEBI:29105"/>
        <label>3</label>
    </ligand>
</feature>
<comment type="cofactor">
    <cofactor evidence="7">
        <name>Zn(2+)</name>
        <dbReference type="ChEBI" id="CHEBI:29105"/>
    </cofactor>
    <text evidence="7">Binds 3 Zn(2+) ions.</text>
</comment>
<comment type="catalytic activity">
    <reaction evidence="7">
        <text>Endonucleolytic cleavage to 5'-phosphooligonucleotide end-products.</text>
        <dbReference type="EC" id="3.1.21.2"/>
    </reaction>
</comment>
<dbReference type="Proteomes" id="UP000665020">
    <property type="component" value="Chromosome"/>
</dbReference>
<dbReference type="Gene3D" id="3.20.20.150">
    <property type="entry name" value="Divalent-metal-dependent TIM barrel enzymes"/>
    <property type="match status" value="1"/>
</dbReference>
<proteinExistence type="inferred from homology"/>
<dbReference type="InterPro" id="IPR036237">
    <property type="entry name" value="Xyl_isomerase-like_sf"/>
</dbReference>
<feature type="binding site" evidence="7">
    <location>
        <position position="213"/>
    </location>
    <ligand>
        <name>Zn(2+)</name>
        <dbReference type="ChEBI" id="CHEBI:29105"/>
        <label>2</label>
    </ligand>
</feature>
<dbReference type="KEGG" id="ifn:GM661_10695"/>
<dbReference type="GO" id="GO:0003906">
    <property type="term" value="F:DNA-(apurinic or apyrimidinic site) endonuclease activity"/>
    <property type="evidence" value="ECO:0007669"/>
    <property type="project" value="TreeGrafter"/>
</dbReference>
<dbReference type="Pfam" id="PF01261">
    <property type="entry name" value="AP_endonuc_2"/>
    <property type="match status" value="1"/>
</dbReference>
<keyword evidence="5 7" id="KW-0862">Zinc</keyword>
<sequence length="277" mass="30805">MKLGKHVSIAGGLDQAPERAIKIGCNCLQIFVKNPRGWRARKIGDVELTSLRSKIRDLQIESMVVHATYLVNLASPKAELWEKSVNGLIKDYQRAGMIEADYLVFHPGSHTGKGLKWGIERIAAALNRVLNKVSNDTILLLENVAGAGTAIGSNFRELHDIIRLVNQKDRLGLCLDTCHAFAAGYDISEMNGLNRLLNDIEEHLGLDLLTVLHINDSRHPLGTNRDEHAHIGEGYIGLKGFSNIINHKLLRDRVFILETPSFQGEDLDVKTLLSLRN</sequence>
<dbReference type="SMART" id="SM00518">
    <property type="entry name" value="AP2Ec"/>
    <property type="match status" value="1"/>
</dbReference>
<dbReference type="PANTHER" id="PTHR21445:SF0">
    <property type="entry name" value="APURINIC-APYRIMIDINIC ENDONUCLEASE"/>
    <property type="match status" value="1"/>
</dbReference>
<keyword evidence="10" id="KW-1185">Reference proteome</keyword>
<keyword evidence="7" id="KW-0540">Nuclease</keyword>
<reference evidence="9" key="1">
    <citation type="submission" date="2019-12" db="EMBL/GenBank/DDBJ databases">
        <authorList>
            <person name="zhang j."/>
            <person name="sun C.M."/>
        </authorList>
    </citation>
    <scope>NUCLEOTIDE SEQUENCE</scope>
    <source>
        <strain evidence="9">NS-1</strain>
    </source>
</reference>
<evidence type="ECO:0000313" key="10">
    <source>
        <dbReference type="Proteomes" id="UP000665020"/>
    </source>
</evidence>
<evidence type="ECO:0000256" key="5">
    <source>
        <dbReference type="ARBA" id="ARBA00022833"/>
    </source>
</evidence>
<dbReference type="InterPro" id="IPR001719">
    <property type="entry name" value="AP_endonuc_2"/>
</dbReference>
<evidence type="ECO:0000256" key="2">
    <source>
        <dbReference type="ARBA" id="ARBA00022723"/>
    </source>
</evidence>
<dbReference type="NCBIfam" id="TIGR00587">
    <property type="entry name" value="nfo"/>
    <property type="match status" value="1"/>
</dbReference>
<feature type="binding site" evidence="7">
    <location>
        <position position="106"/>
    </location>
    <ligand>
        <name>Zn(2+)</name>
        <dbReference type="ChEBI" id="CHEBI:29105"/>
        <label>1</label>
    </ligand>
</feature>
<feature type="domain" description="Xylose isomerase-like TIM barrel" evidence="8">
    <location>
        <begin position="18"/>
        <end position="263"/>
    </location>
</feature>
<dbReference type="GO" id="GO:0008081">
    <property type="term" value="F:phosphoric diester hydrolase activity"/>
    <property type="evidence" value="ECO:0007669"/>
    <property type="project" value="TreeGrafter"/>
</dbReference>
<feature type="binding site" evidence="7">
    <location>
        <position position="258"/>
    </location>
    <ligand>
        <name>Zn(2+)</name>
        <dbReference type="ChEBI" id="CHEBI:29105"/>
        <label>2</label>
    </ligand>
</feature>
<dbReference type="GO" id="GO:0008833">
    <property type="term" value="F:deoxyribonuclease IV (phage-T4-induced) activity"/>
    <property type="evidence" value="ECO:0007669"/>
    <property type="project" value="UniProtKB-UniRule"/>
</dbReference>
<dbReference type="PANTHER" id="PTHR21445">
    <property type="entry name" value="ENDONUCLEASE IV ENDODEOXYRIBONUCLEASE IV"/>
    <property type="match status" value="1"/>
</dbReference>
<evidence type="ECO:0000256" key="3">
    <source>
        <dbReference type="ARBA" id="ARBA00022763"/>
    </source>
</evidence>
<keyword evidence="4 7" id="KW-0378">Hydrolase</keyword>
<dbReference type="AlphaFoldDB" id="A0A8A7KJW3"/>
<dbReference type="RefSeq" id="WP_230866838.1">
    <property type="nucleotide sequence ID" value="NZ_CP046640.1"/>
</dbReference>
<dbReference type="GO" id="GO:0003677">
    <property type="term" value="F:DNA binding"/>
    <property type="evidence" value="ECO:0007669"/>
    <property type="project" value="InterPro"/>
</dbReference>
<accession>A0A8A7KJW3</accession>
<dbReference type="EC" id="3.1.21.2" evidence="7"/>
<evidence type="ECO:0000256" key="4">
    <source>
        <dbReference type="ARBA" id="ARBA00022801"/>
    </source>
</evidence>
<feature type="binding site" evidence="7">
    <location>
        <position position="142"/>
    </location>
    <ligand>
        <name>Zn(2+)</name>
        <dbReference type="ChEBI" id="CHEBI:29105"/>
        <label>2</label>
    </ligand>
</feature>
<dbReference type="SUPFAM" id="SSF51658">
    <property type="entry name" value="Xylose isomerase-like"/>
    <property type="match status" value="1"/>
</dbReference>
<dbReference type="PROSITE" id="PS00730">
    <property type="entry name" value="AP_NUCLEASE_F2_2"/>
    <property type="match status" value="1"/>
</dbReference>
<dbReference type="CDD" id="cd00019">
    <property type="entry name" value="AP2Ec"/>
    <property type="match status" value="1"/>
</dbReference>
<feature type="binding site" evidence="7">
    <location>
        <position position="142"/>
    </location>
    <ligand>
        <name>Zn(2+)</name>
        <dbReference type="ChEBI" id="CHEBI:29105"/>
        <label>1</label>
    </ligand>
</feature>